<dbReference type="SUPFAM" id="SSF53955">
    <property type="entry name" value="Lysozyme-like"/>
    <property type="match status" value="1"/>
</dbReference>
<protein>
    <submittedName>
        <fullName evidence="3">Murein transglycosylase</fullName>
    </submittedName>
</protein>
<reference evidence="4" key="1">
    <citation type="submission" date="2019-11" db="EMBL/GenBank/DDBJ databases">
        <title>The complete genome sequence of Saccharopolyspora sp. E2A.</title>
        <authorList>
            <person name="Zhang G."/>
        </authorList>
    </citation>
    <scope>NUCLEOTIDE SEQUENCE [LARGE SCALE GENOMIC DNA]</scope>
    <source>
        <strain evidence="4">E2A</strain>
    </source>
</reference>
<gene>
    <name evidence="3" type="ORF">GIY23_03545</name>
</gene>
<dbReference type="PROSITE" id="PS51318">
    <property type="entry name" value="TAT"/>
    <property type="match status" value="1"/>
</dbReference>
<dbReference type="AlphaFoldDB" id="A0A5Q3QFL1"/>
<dbReference type="CDD" id="cd13399">
    <property type="entry name" value="Slt35-like"/>
    <property type="match status" value="1"/>
</dbReference>
<evidence type="ECO:0000259" key="2">
    <source>
        <dbReference type="Pfam" id="PF13406"/>
    </source>
</evidence>
<feature type="region of interest" description="Disordered" evidence="1">
    <location>
        <begin position="48"/>
        <end position="87"/>
    </location>
</feature>
<dbReference type="InterPro" id="IPR031304">
    <property type="entry name" value="SLT_2"/>
</dbReference>
<dbReference type="PANTHER" id="PTHR30163">
    <property type="entry name" value="MEMBRANE-BOUND LYTIC MUREIN TRANSGLYCOSYLASE B"/>
    <property type="match status" value="1"/>
</dbReference>
<dbReference type="GO" id="GO:0009253">
    <property type="term" value="P:peptidoglycan catabolic process"/>
    <property type="evidence" value="ECO:0007669"/>
    <property type="project" value="TreeGrafter"/>
</dbReference>
<proteinExistence type="predicted"/>
<sequence>MSTTPRDRARRAALAALGRLAVAAVVIASTVGAVAVVAVLGRPLTAPVAGPPAEPEIEPAAVPPGSAAPPGLERLPEVPEVPEQGESDPIREWADEVANAVDVPARALVSYANADLAMRDYQPNCKISWATLAGIGRVESNHGRYGERVLDEDARPSSPIIGVPLDGGPGVAAIPDTDGGTLDGDGVHDRAVGPMQFIPSTWQKWSSDGNGDGIGDPHNLDDAAVAAGRYLCSGARDMTTGEGWWGGLFSYNRSVEYGQKVFALAETYADAGSRRS</sequence>
<dbReference type="InterPro" id="IPR043426">
    <property type="entry name" value="MltB-like"/>
</dbReference>
<dbReference type="InterPro" id="IPR023346">
    <property type="entry name" value="Lysozyme-like_dom_sf"/>
</dbReference>
<evidence type="ECO:0000256" key="1">
    <source>
        <dbReference type="SAM" id="MobiDB-lite"/>
    </source>
</evidence>
<evidence type="ECO:0000313" key="4">
    <source>
        <dbReference type="Proteomes" id="UP000371041"/>
    </source>
</evidence>
<evidence type="ECO:0000313" key="3">
    <source>
        <dbReference type="EMBL" id="QGK72014.1"/>
    </source>
</evidence>
<dbReference type="KEGG" id="sace:GIY23_03545"/>
<dbReference type="Pfam" id="PF13406">
    <property type="entry name" value="SLT_2"/>
    <property type="match status" value="1"/>
</dbReference>
<organism evidence="3 4">
    <name type="scientific">Allosaccharopolyspora coralli</name>
    <dbReference type="NCBI Taxonomy" id="2665642"/>
    <lineage>
        <taxon>Bacteria</taxon>
        <taxon>Bacillati</taxon>
        <taxon>Actinomycetota</taxon>
        <taxon>Actinomycetes</taxon>
        <taxon>Pseudonocardiales</taxon>
        <taxon>Pseudonocardiaceae</taxon>
        <taxon>Allosaccharopolyspora</taxon>
    </lineage>
</organism>
<dbReference type="RefSeq" id="WP_154078580.1">
    <property type="nucleotide sequence ID" value="NZ_CP045929.1"/>
</dbReference>
<dbReference type="Gene3D" id="1.10.530.10">
    <property type="match status" value="1"/>
</dbReference>
<dbReference type="GO" id="GO:0008933">
    <property type="term" value="F:peptidoglycan lytic transglycosylase activity"/>
    <property type="evidence" value="ECO:0007669"/>
    <property type="project" value="TreeGrafter"/>
</dbReference>
<dbReference type="EMBL" id="CP045929">
    <property type="protein sequence ID" value="QGK72014.1"/>
    <property type="molecule type" value="Genomic_DNA"/>
</dbReference>
<feature type="compositionally biased region" description="Low complexity" evidence="1">
    <location>
        <begin position="58"/>
        <end position="73"/>
    </location>
</feature>
<dbReference type="PANTHER" id="PTHR30163:SF8">
    <property type="entry name" value="LYTIC MUREIN TRANSGLYCOSYLASE"/>
    <property type="match status" value="1"/>
</dbReference>
<dbReference type="InterPro" id="IPR006311">
    <property type="entry name" value="TAT_signal"/>
</dbReference>
<name>A0A5Q3QFL1_9PSEU</name>
<dbReference type="Proteomes" id="UP000371041">
    <property type="component" value="Chromosome"/>
</dbReference>
<feature type="domain" description="Transglycosylase SLT" evidence="2">
    <location>
        <begin position="191"/>
        <end position="232"/>
    </location>
</feature>
<keyword evidence="4" id="KW-1185">Reference proteome</keyword>
<accession>A0A5Q3QFL1</accession>